<evidence type="ECO:0000256" key="1">
    <source>
        <dbReference type="ARBA" id="ARBA00022837"/>
    </source>
</evidence>
<reference evidence="4" key="1">
    <citation type="submission" date="2021-02" db="EMBL/GenBank/DDBJ databases">
        <authorList>
            <person name="Dougan E. K."/>
            <person name="Rhodes N."/>
            <person name="Thang M."/>
            <person name="Chan C."/>
        </authorList>
    </citation>
    <scope>NUCLEOTIDE SEQUENCE</scope>
</reference>
<dbReference type="SUPFAM" id="SSF47473">
    <property type="entry name" value="EF-hand"/>
    <property type="match status" value="1"/>
</dbReference>
<feature type="domain" description="EF-hand" evidence="3">
    <location>
        <begin position="742"/>
        <end position="777"/>
    </location>
</feature>
<proteinExistence type="predicted"/>
<comment type="caution">
    <text evidence="4">The sequence shown here is derived from an EMBL/GenBank/DDBJ whole genome shotgun (WGS) entry which is preliminary data.</text>
</comment>
<keyword evidence="2" id="KW-1133">Transmembrane helix</keyword>
<dbReference type="CDD" id="cd00051">
    <property type="entry name" value="EFh"/>
    <property type="match status" value="1"/>
</dbReference>
<dbReference type="AlphaFoldDB" id="A0A813C3I3"/>
<dbReference type="InterPro" id="IPR032675">
    <property type="entry name" value="LRR_dom_sf"/>
</dbReference>
<keyword evidence="2" id="KW-0812">Transmembrane</keyword>
<dbReference type="InterPro" id="IPR001611">
    <property type="entry name" value="Leu-rich_rpt"/>
</dbReference>
<dbReference type="GO" id="GO:0005509">
    <property type="term" value="F:calcium ion binding"/>
    <property type="evidence" value="ECO:0007669"/>
    <property type="project" value="InterPro"/>
</dbReference>
<feature type="transmembrane region" description="Helical" evidence="2">
    <location>
        <begin position="1001"/>
        <end position="1020"/>
    </location>
</feature>
<dbReference type="Pfam" id="PF13499">
    <property type="entry name" value="EF-hand_7"/>
    <property type="match status" value="1"/>
</dbReference>
<dbReference type="EMBL" id="CAJNJA010087597">
    <property type="protein sequence ID" value="CAE7938971.1"/>
    <property type="molecule type" value="Genomic_DNA"/>
</dbReference>
<dbReference type="Gene3D" id="3.80.10.10">
    <property type="entry name" value="Ribonuclease Inhibitor"/>
    <property type="match status" value="1"/>
</dbReference>
<evidence type="ECO:0000259" key="3">
    <source>
        <dbReference type="PROSITE" id="PS50222"/>
    </source>
</evidence>
<accession>A0A813C3I3</accession>
<evidence type="ECO:0000256" key="2">
    <source>
        <dbReference type="SAM" id="Phobius"/>
    </source>
</evidence>
<name>A0A813C3I3_9DINO</name>
<feature type="transmembrane region" description="Helical" evidence="2">
    <location>
        <begin position="960"/>
        <end position="981"/>
    </location>
</feature>
<dbReference type="InterPro" id="IPR011992">
    <property type="entry name" value="EF-hand-dom_pair"/>
</dbReference>
<dbReference type="InterPro" id="IPR018247">
    <property type="entry name" value="EF_Hand_1_Ca_BS"/>
</dbReference>
<feature type="domain" description="EF-hand" evidence="3">
    <location>
        <begin position="783"/>
        <end position="810"/>
    </location>
</feature>
<keyword evidence="1" id="KW-0106">Calcium</keyword>
<dbReference type="PROSITE" id="PS50222">
    <property type="entry name" value="EF_HAND_2"/>
    <property type="match status" value="2"/>
</dbReference>
<keyword evidence="2" id="KW-0472">Membrane</keyword>
<feature type="transmembrane region" description="Helical" evidence="2">
    <location>
        <begin position="922"/>
        <end position="948"/>
    </location>
</feature>
<protein>
    <submittedName>
        <fullName evidence="4">TONSL protein</fullName>
    </submittedName>
</protein>
<dbReference type="Proteomes" id="UP000601435">
    <property type="component" value="Unassembled WGS sequence"/>
</dbReference>
<dbReference type="PROSITE" id="PS00018">
    <property type="entry name" value="EF_HAND_1"/>
    <property type="match status" value="3"/>
</dbReference>
<sequence>MEPMTLASQLEPKEMMELQVCSLVSATKPTYTAPRCPLKELDISLNHIDYRAALVLEDLLSENRHLTVLDISFNPIGPVGMRSFVRLLLRERSGLHRVRFEGCAGGKHPVDDLQFMNANCPGARYSLQLDRPDHRSVLRMLYKSCDELKVNPGEAFFHVQFSEGAYKHPDVGADGIYAVPRKGRLQATFKIEKAIHQHLKVKEDDFLAFLRRRNDLMRLCPSDNKQILLLHAWRAVSDVDPDQGVFLDALARDVVLPFAVVERMCRSCLSPAEVVSRLFPALRACASERCLILMIARSIPDVTQILQHARPLMFFNIQNPTGHYRVDLSHPAEHSIAEALVVLDSWESAIRIRNRHVDTSQFGDWSQVRNITFRGSPLQGPLTEWLLPEAGKLELDYSSSARPPEGAQVLDDKSFRIMLIALQDQNFQKKGSPSGAGPDQAKLPRDDMQALRMVAHQIYITALQTRALTECFMDPCDREDCLITFFNRIADMHNEKVFSVRFEGDDEQVNRLRTRLGSLVFFPWVQPEQARFVFQLDRFDERTALCALINLAKKERMTNIQKPRWVRGDGSVDPLVMGLPRSWETISQIPEHGTVSMSYKCAPEDRNFKVRKSFLQTYGNWPCDVNMEQVLWWASTNEVPVDVMEFLEFIIERYDDVYEAFDDIKSKNAQVLNHRDFEEGLRRVKCKKFKGRREGDKITGIFRYLDPSGEGQVTRSEWGILELCHKEMVYSIQEFVHFCSRSFGNDLNAAWAVFDVNGDNFISEAEWVTVARSFSYFGPTLPIFRFLDRDDEGTISFEEFEELQKFREPPRPDVQSSALAAVVLEMFDERWQRMQRLHPGGSLLRSLLDNEMQAVAEAAGQGAVPVVFGDLSDEELDAVLKDVAIATLTDAGSVSGWANIWYDVVNCCTTLLSSPKRQEKELGVSSAVMLGSIVAPLLLLAMTPIAVIRNLLVLGMEAPFSITAGLLLMGLLIPAFTLLVPARPLDTDFADAVPLSTQPGWLNWVVLPSLALAILAVWRVQLRAILTDRDVHIAGCIADACNKYGGRQKVVLAVVGTLHLAGISRLVGTCEADHSM</sequence>
<dbReference type="InterPro" id="IPR002048">
    <property type="entry name" value="EF_hand_dom"/>
</dbReference>
<dbReference type="Pfam" id="PF13516">
    <property type="entry name" value="LRR_6"/>
    <property type="match status" value="1"/>
</dbReference>
<gene>
    <name evidence="4" type="primary">TONSL</name>
    <name evidence="4" type="ORF">SNEC2469_LOCUS33357</name>
</gene>
<organism evidence="4 5">
    <name type="scientific">Symbiodinium necroappetens</name>
    <dbReference type="NCBI Taxonomy" id="1628268"/>
    <lineage>
        <taxon>Eukaryota</taxon>
        <taxon>Sar</taxon>
        <taxon>Alveolata</taxon>
        <taxon>Dinophyceae</taxon>
        <taxon>Suessiales</taxon>
        <taxon>Symbiodiniaceae</taxon>
        <taxon>Symbiodinium</taxon>
    </lineage>
</organism>
<evidence type="ECO:0000313" key="4">
    <source>
        <dbReference type="EMBL" id="CAE7938971.1"/>
    </source>
</evidence>
<dbReference type="SUPFAM" id="SSF52047">
    <property type="entry name" value="RNI-like"/>
    <property type="match status" value="1"/>
</dbReference>
<dbReference type="OrthoDB" id="432050at2759"/>
<dbReference type="Gene3D" id="1.10.238.10">
    <property type="entry name" value="EF-hand"/>
    <property type="match status" value="1"/>
</dbReference>
<dbReference type="SMART" id="SM00054">
    <property type="entry name" value="EFh"/>
    <property type="match status" value="2"/>
</dbReference>
<keyword evidence="5" id="KW-1185">Reference proteome</keyword>
<evidence type="ECO:0000313" key="5">
    <source>
        <dbReference type="Proteomes" id="UP000601435"/>
    </source>
</evidence>